<dbReference type="InterPro" id="IPR024956">
    <property type="entry name" value="tRNAHis_GuaTrfase_cat"/>
</dbReference>
<evidence type="ECO:0000256" key="14">
    <source>
        <dbReference type="ARBA" id="ARBA00058346"/>
    </source>
</evidence>
<protein>
    <recommendedName>
        <fullName evidence="4">Probable tRNA(His) guanylyltransferase</fullName>
        <ecNumber evidence="3">2.7.7.79</ecNumber>
    </recommendedName>
    <alternativeName>
        <fullName evidence="12">tRNA-histidine guanylyltransferase</fullName>
    </alternativeName>
</protein>
<dbReference type="Gene3D" id="3.30.70.3000">
    <property type="match status" value="1"/>
</dbReference>
<dbReference type="PANTHER" id="PTHR12729:SF6">
    <property type="entry name" value="TRNA(HIS) GUANYLYLTRANSFERASE-RELATED"/>
    <property type="match status" value="1"/>
</dbReference>
<dbReference type="FunFam" id="3.30.70.3000:FF:000001">
    <property type="entry name" value="tRNA(His) guanylyltransferase"/>
    <property type="match status" value="1"/>
</dbReference>
<evidence type="ECO:0000313" key="19">
    <source>
        <dbReference type="Proteomes" id="UP000748531"/>
    </source>
</evidence>
<evidence type="ECO:0000256" key="11">
    <source>
        <dbReference type="ARBA" id="ARBA00023134"/>
    </source>
</evidence>
<dbReference type="OrthoDB" id="62560at2759"/>
<comment type="function">
    <text evidence="14">Adds a GMP to the 5'-end of tRNA(His) after transcription and RNase P cleavage. This step is essential for proper recognition of the tRNA and for the fidelity of protein synthesis. Also functions as a guanyl-nucleotide exchange factor/GEF for the MFN1 and MFN2 mitofusins thereby regulating mitochondrial fusion. By regulating both mitochondrial dynamics and bioenergetic function, it contributes to cell survival following oxidative stress.</text>
</comment>
<evidence type="ECO:0000256" key="8">
    <source>
        <dbReference type="ARBA" id="ARBA00022723"/>
    </source>
</evidence>
<organism evidence="18 19">
    <name type="scientific">Paragonimus heterotremus</name>
    <dbReference type="NCBI Taxonomy" id="100268"/>
    <lineage>
        <taxon>Eukaryota</taxon>
        <taxon>Metazoa</taxon>
        <taxon>Spiralia</taxon>
        <taxon>Lophotrochozoa</taxon>
        <taxon>Platyhelminthes</taxon>
        <taxon>Trematoda</taxon>
        <taxon>Digenea</taxon>
        <taxon>Plagiorchiida</taxon>
        <taxon>Troglotremata</taxon>
        <taxon>Troglotrematidae</taxon>
        <taxon>Paragonimus</taxon>
    </lineage>
</organism>
<proteinExistence type="inferred from homology"/>
<dbReference type="InterPro" id="IPR038469">
    <property type="entry name" value="tRNAHis_GuaTrfase_Thg1_sf"/>
</dbReference>
<dbReference type="InterPro" id="IPR025845">
    <property type="entry name" value="Thg1_C_dom"/>
</dbReference>
<keyword evidence="6" id="KW-0819">tRNA processing</keyword>
<comment type="cofactor">
    <cofactor evidence="1">
        <name>Mg(2+)</name>
        <dbReference type="ChEBI" id="CHEBI:18420"/>
    </cofactor>
</comment>
<comment type="caution">
    <text evidence="18">The sequence shown here is derived from an EMBL/GenBank/DDBJ whole genome shotgun (WGS) entry which is preliminary data.</text>
</comment>
<evidence type="ECO:0000313" key="18">
    <source>
        <dbReference type="EMBL" id="KAF5396414.1"/>
    </source>
</evidence>
<evidence type="ECO:0000256" key="13">
    <source>
        <dbReference type="ARBA" id="ARBA00047281"/>
    </source>
</evidence>
<evidence type="ECO:0000256" key="15">
    <source>
        <dbReference type="ARBA" id="ARBA00065710"/>
    </source>
</evidence>
<feature type="domain" description="Thg1 C-terminal" evidence="17">
    <location>
        <begin position="195"/>
        <end position="278"/>
    </location>
</feature>
<keyword evidence="9" id="KW-0547">Nucleotide-binding</keyword>
<comment type="subunit">
    <text evidence="15">Homotetramer. Interacts with MFN1 and MFN2; functions as a guanyl-nucleotide exchange factor/GEF for MFN2 and also probably MFN1.</text>
</comment>
<name>A0A8J4WDV6_9TREM</name>
<evidence type="ECO:0000256" key="4">
    <source>
        <dbReference type="ARBA" id="ARBA00022310"/>
    </source>
</evidence>
<evidence type="ECO:0000256" key="3">
    <source>
        <dbReference type="ARBA" id="ARBA00012511"/>
    </source>
</evidence>
<evidence type="ECO:0000256" key="7">
    <source>
        <dbReference type="ARBA" id="ARBA00022695"/>
    </source>
</evidence>
<reference evidence="18" key="1">
    <citation type="submission" date="2019-05" db="EMBL/GenBank/DDBJ databases">
        <title>Annotation for the trematode Paragonimus heterotremus.</title>
        <authorList>
            <person name="Choi Y.-J."/>
        </authorList>
    </citation>
    <scope>NUCLEOTIDE SEQUENCE</scope>
    <source>
        <strain evidence="18">LC</strain>
    </source>
</reference>
<dbReference type="InterPro" id="IPR007537">
    <property type="entry name" value="tRNAHis_GuaTrfase_Thg1"/>
</dbReference>
<feature type="domain" description="tRNAHis guanylyltransferase catalytic" evidence="16">
    <location>
        <begin position="62"/>
        <end position="191"/>
    </location>
</feature>
<accession>A0A8J4WDV6</accession>
<dbReference type="GO" id="GO:0008193">
    <property type="term" value="F:tRNA guanylyltransferase activity"/>
    <property type="evidence" value="ECO:0007669"/>
    <property type="project" value="UniProtKB-EC"/>
</dbReference>
<evidence type="ECO:0000256" key="12">
    <source>
        <dbReference type="ARBA" id="ARBA00032480"/>
    </source>
</evidence>
<evidence type="ECO:0000256" key="10">
    <source>
        <dbReference type="ARBA" id="ARBA00022842"/>
    </source>
</evidence>
<gene>
    <name evidence="18" type="ORF">PHET_10757</name>
</gene>
<dbReference type="GO" id="GO:0005525">
    <property type="term" value="F:GTP binding"/>
    <property type="evidence" value="ECO:0007669"/>
    <property type="project" value="UniProtKB-KW"/>
</dbReference>
<dbReference type="EMBL" id="LUCH01008183">
    <property type="protein sequence ID" value="KAF5396414.1"/>
    <property type="molecule type" value="Genomic_DNA"/>
</dbReference>
<evidence type="ECO:0000259" key="17">
    <source>
        <dbReference type="Pfam" id="PF14413"/>
    </source>
</evidence>
<dbReference type="Proteomes" id="UP000748531">
    <property type="component" value="Unassembled WGS sequence"/>
</dbReference>
<dbReference type="GO" id="GO:0006400">
    <property type="term" value="P:tRNA modification"/>
    <property type="evidence" value="ECO:0007669"/>
    <property type="project" value="InterPro"/>
</dbReference>
<dbReference type="GO" id="GO:0000287">
    <property type="term" value="F:magnesium ion binding"/>
    <property type="evidence" value="ECO:0007669"/>
    <property type="project" value="InterPro"/>
</dbReference>
<keyword evidence="10" id="KW-0460">Magnesium</keyword>
<dbReference type="PANTHER" id="PTHR12729">
    <property type="entry name" value="TRNA(HIS) GUANYLYLTRANSFERASE-RELATED"/>
    <property type="match status" value="1"/>
</dbReference>
<sequence>MSYSLGRIFDSGLVVALFQFNFRKFIHPILVNFHGASVIRLNSLFLLTQSYAIGPTMAKSSFEYVKKFESSDVCLPSSWIVVRLDGQGFHKFSEKHGFQKPNDSRALALACRAAERVMSRHPDIVIAYGQSDEFSFVFRRSTEAFNRRASKLSSTVVSLFAASYVFEWPNFLPNVTLLYPPAFDSRVILYPTNRTLRDYLSWRQADCHINNLYNTCFWRLVQDASLTTTEAEERLRGTLSSDKNELLFSEFGCNYNNEPELFRKGTVLFRNKICLNEQKRPLSNRSIKYGSPT</sequence>
<keyword evidence="5" id="KW-0808">Transferase</keyword>
<keyword evidence="8" id="KW-0479">Metal-binding</keyword>
<evidence type="ECO:0000256" key="2">
    <source>
        <dbReference type="ARBA" id="ARBA00010113"/>
    </source>
</evidence>
<evidence type="ECO:0000256" key="5">
    <source>
        <dbReference type="ARBA" id="ARBA00022679"/>
    </source>
</evidence>
<keyword evidence="19" id="KW-1185">Reference proteome</keyword>
<evidence type="ECO:0000256" key="1">
    <source>
        <dbReference type="ARBA" id="ARBA00001946"/>
    </source>
</evidence>
<comment type="similarity">
    <text evidence="2">Belongs to the tRNA(His) guanylyltransferase family.</text>
</comment>
<keyword evidence="7 18" id="KW-0548">Nucleotidyltransferase</keyword>
<dbReference type="Pfam" id="PF04446">
    <property type="entry name" value="Thg1"/>
    <property type="match status" value="1"/>
</dbReference>
<dbReference type="AlphaFoldDB" id="A0A8J4WDV6"/>
<dbReference type="EC" id="2.7.7.79" evidence="3"/>
<comment type="catalytic activity">
    <reaction evidence="13">
        <text>a 5'-end ribonucleotide-tRNA(His) + GTP + ATP + H2O = a 5'-end phospho-guanosine-ribonucleotide-tRNA(His) + AMP + 2 diphosphate + H(+)</text>
        <dbReference type="Rhea" id="RHEA:54564"/>
        <dbReference type="Rhea" id="RHEA-COMP:14193"/>
        <dbReference type="Rhea" id="RHEA-COMP:14917"/>
        <dbReference type="ChEBI" id="CHEBI:15377"/>
        <dbReference type="ChEBI" id="CHEBI:15378"/>
        <dbReference type="ChEBI" id="CHEBI:30616"/>
        <dbReference type="ChEBI" id="CHEBI:33019"/>
        <dbReference type="ChEBI" id="CHEBI:37565"/>
        <dbReference type="ChEBI" id="CHEBI:138282"/>
        <dbReference type="ChEBI" id="CHEBI:141847"/>
        <dbReference type="ChEBI" id="CHEBI:456215"/>
        <dbReference type="EC" id="2.7.7.79"/>
    </reaction>
</comment>
<dbReference type="Pfam" id="PF14413">
    <property type="entry name" value="Thg1C"/>
    <property type="match status" value="1"/>
</dbReference>
<keyword evidence="11" id="KW-0342">GTP-binding</keyword>
<evidence type="ECO:0000256" key="6">
    <source>
        <dbReference type="ARBA" id="ARBA00022694"/>
    </source>
</evidence>
<evidence type="ECO:0000259" key="16">
    <source>
        <dbReference type="Pfam" id="PF04446"/>
    </source>
</evidence>
<evidence type="ECO:0000256" key="9">
    <source>
        <dbReference type="ARBA" id="ARBA00022741"/>
    </source>
</evidence>